<evidence type="ECO:0000313" key="1">
    <source>
        <dbReference type="EMBL" id="BDM74989.1"/>
    </source>
</evidence>
<keyword evidence="1" id="KW-0614">Plasmid</keyword>
<keyword evidence="2" id="KW-1185">Reference proteome</keyword>
<proteinExistence type="predicted"/>
<dbReference type="EMBL" id="AP026074">
    <property type="protein sequence ID" value="BDM74989.1"/>
    <property type="molecule type" value="Genomic_DNA"/>
</dbReference>
<gene>
    <name evidence="1" type="ORF">HEK616_84760</name>
</gene>
<dbReference type="Proteomes" id="UP001059597">
    <property type="component" value="Plasmid SNP1"/>
</dbReference>
<geneLocation type="plasmid" evidence="1 2">
    <name>SNP1</name>
</geneLocation>
<name>A0ABM8A8U8_STRNI</name>
<protein>
    <submittedName>
        <fullName evidence="1">Uncharacterized protein</fullName>
    </submittedName>
</protein>
<evidence type="ECO:0000313" key="2">
    <source>
        <dbReference type="Proteomes" id="UP001059597"/>
    </source>
</evidence>
<reference evidence="1" key="1">
    <citation type="submission" date="2022-06" db="EMBL/GenBank/DDBJ databases">
        <title>Complete genome sequence of Streptomyces nigrescens HEK616.</title>
        <authorList>
            <person name="Asamizu S."/>
            <person name="Onaka H."/>
        </authorList>
    </citation>
    <scope>NUCLEOTIDE SEQUENCE</scope>
    <source>
        <strain evidence="1">HEK616</strain>
        <plasmid evidence="1">SNP1</plasmid>
    </source>
</reference>
<organism evidence="1 2">
    <name type="scientific">Streptomyces nigrescens</name>
    <dbReference type="NCBI Taxonomy" id="1920"/>
    <lineage>
        <taxon>Bacteria</taxon>
        <taxon>Bacillati</taxon>
        <taxon>Actinomycetota</taxon>
        <taxon>Actinomycetes</taxon>
        <taxon>Kitasatosporales</taxon>
        <taxon>Streptomycetaceae</taxon>
        <taxon>Streptomyces</taxon>
    </lineage>
</organism>
<sequence>MPRPLIRPGHAVRLAAQFLGTGDKEDRDAAGVTQVEPTGALAAPCHVGGGGGPSASKAHLRFVPVPQSEVSRAGGFARGLGHE</sequence>
<accession>A0ABM8A8U8</accession>